<evidence type="ECO:0000313" key="1">
    <source>
        <dbReference type="EMBL" id="OOQ59153.1"/>
    </source>
</evidence>
<comment type="caution">
    <text evidence="1">The sequence shown here is derived from an EMBL/GenBank/DDBJ whole genome shotgun (WGS) entry which is preliminary data.</text>
</comment>
<organism evidence="1 2">
    <name type="scientific">Mucilaginibacter pedocola</name>
    <dbReference type="NCBI Taxonomy" id="1792845"/>
    <lineage>
        <taxon>Bacteria</taxon>
        <taxon>Pseudomonadati</taxon>
        <taxon>Bacteroidota</taxon>
        <taxon>Sphingobacteriia</taxon>
        <taxon>Sphingobacteriales</taxon>
        <taxon>Sphingobacteriaceae</taxon>
        <taxon>Mucilaginibacter</taxon>
    </lineage>
</organism>
<reference evidence="1 2" key="1">
    <citation type="submission" date="2016-07" db="EMBL/GenBank/DDBJ databases">
        <title>Genomic analysis of zinc-resistant bacterium Mucilaginibacter pedocola TBZ30.</title>
        <authorList>
            <person name="Huang J."/>
            <person name="Tang J."/>
        </authorList>
    </citation>
    <scope>NUCLEOTIDE SEQUENCE [LARGE SCALE GENOMIC DNA]</scope>
    <source>
        <strain evidence="1 2">TBZ30</strain>
    </source>
</reference>
<dbReference type="EMBL" id="MBTF01000016">
    <property type="protein sequence ID" value="OOQ59153.1"/>
    <property type="molecule type" value="Genomic_DNA"/>
</dbReference>
<name>A0A1S9PDY0_9SPHI</name>
<evidence type="ECO:0000313" key="2">
    <source>
        <dbReference type="Proteomes" id="UP000189739"/>
    </source>
</evidence>
<keyword evidence="2" id="KW-1185">Reference proteome</keyword>
<proteinExistence type="predicted"/>
<dbReference type="AlphaFoldDB" id="A0A1S9PDY0"/>
<dbReference type="Proteomes" id="UP000189739">
    <property type="component" value="Unassembled WGS sequence"/>
</dbReference>
<gene>
    <name evidence="1" type="ORF">BC343_29470</name>
</gene>
<sequence>MFCPSVYKYRLFWTGGGQGLACGVRPSAGAPLIIGGRTDRGVLCCPKVLLRDIGKYNMVQLVYKEMEIFCLSAFICDEGTCRRTDRIANVQICEFQMCRWTMVVECIAVMLSGNLACLPQAGTLAGAGDWFGRLTMTNDGLGIPIKQQSLMYYYTRLV</sequence>
<protein>
    <submittedName>
        <fullName evidence="1">Uncharacterized protein</fullName>
    </submittedName>
</protein>
<accession>A0A1S9PDY0</accession>